<dbReference type="RefSeq" id="WP_073247965.1">
    <property type="nucleotide sequence ID" value="NZ_FQVG01000009.1"/>
</dbReference>
<evidence type="ECO:0000313" key="6">
    <source>
        <dbReference type="Proteomes" id="UP000184423"/>
    </source>
</evidence>
<dbReference type="Proteomes" id="UP000184423">
    <property type="component" value="Unassembled WGS sequence"/>
</dbReference>
<evidence type="ECO:0000313" key="5">
    <source>
        <dbReference type="EMBL" id="SHE60166.1"/>
    </source>
</evidence>
<feature type="domain" description="Nitroreductase" evidence="4">
    <location>
        <begin position="62"/>
        <end position="145"/>
    </location>
</feature>
<evidence type="ECO:0000259" key="4">
    <source>
        <dbReference type="Pfam" id="PF00881"/>
    </source>
</evidence>
<keyword evidence="1" id="KW-0285">Flavoprotein</keyword>
<keyword evidence="6" id="KW-1185">Reference proteome</keyword>
<dbReference type="InterPro" id="IPR000415">
    <property type="entry name" value="Nitroreductase-like"/>
</dbReference>
<name>A0A1M4UTV6_9CLOT</name>
<accession>A0A1M4UTV6</accession>
<evidence type="ECO:0000256" key="2">
    <source>
        <dbReference type="ARBA" id="ARBA00022643"/>
    </source>
</evidence>
<evidence type="ECO:0000256" key="3">
    <source>
        <dbReference type="ARBA" id="ARBA00023002"/>
    </source>
</evidence>
<dbReference type="CDD" id="cd02150">
    <property type="entry name" value="nitroreductase"/>
    <property type="match status" value="1"/>
</dbReference>
<dbReference type="GO" id="GO:0016491">
    <property type="term" value="F:oxidoreductase activity"/>
    <property type="evidence" value="ECO:0007669"/>
    <property type="project" value="UniProtKB-KW"/>
</dbReference>
<gene>
    <name evidence="5" type="ORF">SAMN02746091_00732</name>
</gene>
<dbReference type="EMBL" id="FQVG01000009">
    <property type="protein sequence ID" value="SHE60166.1"/>
    <property type="molecule type" value="Genomic_DNA"/>
</dbReference>
<evidence type="ECO:0000256" key="1">
    <source>
        <dbReference type="ARBA" id="ARBA00022630"/>
    </source>
</evidence>
<dbReference type="InterPro" id="IPR029479">
    <property type="entry name" value="Nitroreductase"/>
</dbReference>
<feature type="domain" description="Nitroreductase" evidence="4">
    <location>
        <begin position="4"/>
        <end position="57"/>
    </location>
</feature>
<keyword evidence="3" id="KW-0560">Oxidoreductase</keyword>
<keyword evidence="2" id="KW-0288">FMN</keyword>
<dbReference type="PANTHER" id="PTHR23026:SF90">
    <property type="entry name" value="IODOTYROSINE DEIODINASE 1"/>
    <property type="match status" value="1"/>
</dbReference>
<proteinExistence type="predicted"/>
<dbReference type="SUPFAM" id="SSF55469">
    <property type="entry name" value="FMN-dependent nitroreductase-like"/>
    <property type="match status" value="1"/>
</dbReference>
<dbReference type="InterPro" id="IPR050627">
    <property type="entry name" value="Nitroreductase/BluB"/>
</dbReference>
<organism evidence="5 6">
    <name type="scientific">Caloramator proteoclasticus DSM 10124</name>
    <dbReference type="NCBI Taxonomy" id="1121262"/>
    <lineage>
        <taxon>Bacteria</taxon>
        <taxon>Bacillati</taxon>
        <taxon>Bacillota</taxon>
        <taxon>Clostridia</taxon>
        <taxon>Eubacteriales</taxon>
        <taxon>Clostridiaceae</taxon>
        <taxon>Caloramator</taxon>
    </lineage>
</organism>
<sequence length="166" mass="18953">MNEIFKRRSIRKYQSKPVEKEKINELLHAAMAAPSAGNEQPWHYIVIDDRNILNNIANTHPHAAMLKEAPVAILVCADLTKEKYEGFWVQDLSASTQNILLEAVSLGLGTVWVGVYPNENRVNEIVKIFGLPSNIIPFSIVAVGYPDEYKDEADRYDEDRVHYNKW</sequence>
<reference evidence="6" key="1">
    <citation type="submission" date="2016-11" db="EMBL/GenBank/DDBJ databases">
        <authorList>
            <person name="Varghese N."/>
            <person name="Submissions S."/>
        </authorList>
    </citation>
    <scope>NUCLEOTIDE SEQUENCE [LARGE SCALE GENOMIC DNA]</scope>
    <source>
        <strain evidence="6">DSM 10124</strain>
    </source>
</reference>
<dbReference type="PANTHER" id="PTHR23026">
    <property type="entry name" value="NADPH NITROREDUCTASE"/>
    <property type="match status" value="1"/>
</dbReference>
<dbReference type="AlphaFoldDB" id="A0A1M4UTV6"/>
<dbReference type="Gene3D" id="3.40.109.10">
    <property type="entry name" value="NADH Oxidase"/>
    <property type="match status" value="1"/>
</dbReference>
<dbReference type="Pfam" id="PF00881">
    <property type="entry name" value="Nitroreductase"/>
    <property type="match status" value="2"/>
</dbReference>
<protein>
    <submittedName>
        <fullName evidence="5">Nitroreductase</fullName>
    </submittedName>
</protein>